<feature type="compositionally biased region" description="Basic residues" evidence="1">
    <location>
        <begin position="953"/>
        <end position="982"/>
    </location>
</feature>
<dbReference type="Gene3D" id="1.10.287.630">
    <property type="entry name" value="Helix hairpin bin"/>
    <property type="match status" value="1"/>
</dbReference>
<feature type="transmembrane region" description="Helical" evidence="2">
    <location>
        <begin position="155"/>
        <end position="174"/>
    </location>
</feature>
<dbReference type="CDD" id="cd00038">
    <property type="entry name" value="CAP_ED"/>
    <property type="match status" value="1"/>
</dbReference>
<dbReference type="Gene3D" id="2.60.120.10">
    <property type="entry name" value="Jelly Rolls"/>
    <property type="match status" value="1"/>
</dbReference>
<dbReference type="PANTHER" id="PTHR10217:SF435">
    <property type="entry name" value="POTASSIUM VOLTAGE-GATED CHANNEL PROTEIN EAG"/>
    <property type="match status" value="1"/>
</dbReference>
<sequence length="990" mass="116452">MKGKYLFTQDSFWRFFWDILMIFFVLYLIIVIPLSHVFGDNYGVFTSFHQTFIKWMLVLEIFINLNSEIYSNGVTIKDRYTIFKKNNWKIMIDLLLYVLFLYSIYYKDLKHKISYLDFLLFIKYREIPSKLSELEIKFQISDSFKNWLKLLKLELSVLILAHVACCIFLLIGQFERDNNKDNWIDKYNYSNYTVIELYLTSFYFIIISICTVGYGDIAPCTIIEREFIILVALISTNITAYSFSQISEIVKFEDSKKESFNKVMVGINFQMKLNSLGMNLQQKVRKYFEYLHDSDLQRSHIQESLLDRLPNHLKEEVLLEMNKQFISSIQIFKGFSPQCLKMISLSIKQKQLLPDQIAIQEKEYNDSLYFISQGTLQILCSVSQKQDETMFEKGITMLKKQDSFGYEGFLYGENCPYSIKSVQQSVISYLEKEQFLQIIKHFPTDYEKFCYIRDKQIYDSFQKVVYRLKCISCQEQDHYPNHCQFINPTIKYKNDKSVNMRSFCHRIKTRNTNILKNNKYYQDIAITLAYMRDDTLTAQQDTINDNSSNDQSYISDDLQSGDKLNQIIKRNNGQEASRKSKDILQVDFVLEDNANLKPKSLNELNTKNQQFIVLNINSNENNNNINKNDQDMDSNQIQKQASSASFTQSIKSLALSDLSDMNKAKSREDNLSDKGKQQESDKAAFNNNHHDFQLFQNNNLSVNIDDNISSKQINSGQQNATKIENAKQKLSKKVNQKFSKSLFSQQLSNNLEPQIEENLNVNQETENNKIITIKQKSLNIIDLKQEDSQTFRKRSNSEIQQENISISKFLKPQPKAQKAKVSDKGKNQTFSNINSLIQSANLINKRAHILNENKIKYQLSQPKEIEDNQLDSNEFQIRFMLNLQNLDMLVVRKEYLLMQQKNQITDYIQVPDNEIDIDVLHNYKYYYFNGNFKQVLQRMKTRDDKNKDVLSSPHKKKSNGSRKNQRKTHRYKPTSFNSKKKPQLNQLFQL</sequence>
<dbReference type="InterPro" id="IPR013099">
    <property type="entry name" value="K_chnl_dom"/>
</dbReference>
<keyword evidence="5" id="KW-1185">Reference proteome</keyword>
<dbReference type="Pfam" id="PF07885">
    <property type="entry name" value="Ion_trans_2"/>
    <property type="match status" value="1"/>
</dbReference>
<evidence type="ECO:0000256" key="2">
    <source>
        <dbReference type="SAM" id="Phobius"/>
    </source>
</evidence>
<evidence type="ECO:0000256" key="1">
    <source>
        <dbReference type="SAM" id="MobiDB-lite"/>
    </source>
</evidence>
<dbReference type="GO" id="GO:0042391">
    <property type="term" value="P:regulation of membrane potential"/>
    <property type="evidence" value="ECO:0007669"/>
    <property type="project" value="TreeGrafter"/>
</dbReference>
<feature type="region of interest" description="Disordered" evidence="1">
    <location>
        <begin position="660"/>
        <end position="681"/>
    </location>
</feature>
<dbReference type="KEGG" id="tet:TTHERM_00263500"/>
<dbReference type="HOGENOM" id="CLU_287966_0_0_1"/>
<dbReference type="Proteomes" id="UP000009168">
    <property type="component" value="Unassembled WGS sequence"/>
</dbReference>
<feature type="transmembrane region" description="Helical" evidence="2">
    <location>
        <begin position="12"/>
        <end position="34"/>
    </location>
</feature>
<dbReference type="SUPFAM" id="SSF81324">
    <property type="entry name" value="Voltage-gated potassium channels"/>
    <property type="match status" value="1"/>
</dbReference>
<accession>Q22U33</accession>
<evidence type="ECO:0000313" key="4">
    <source>
        <dbReference type="EMBL" id="EAR88854.2"/>
    </source>
</evidence>
<dbReference type="Pfam" id="PF00027">
    <property type="entry name" value="cNMP_binding"/>
    <property type="match status" value="1"/>
</dbReference>
<dbReference type="OrthoDB" id="312527at2759"/>
<keyword evidence="2" id="KW-0812">Transmembrane</keyword>
<feature type="transmembrane region" description="Helical" evidence="2">
    <location>
        <begin position="194"/>
        <end position="215"/>
    </location>
</feature>
<dbReference type="RefSeq" id="XP_001009099.2">
    <property type="nucleotide sequence ID" value="XM_001009099.2"/>
</dbReference>
<dbReference type="InParanoid" id="Q22U33"/>
<dbReference type="EMBL" id="GG662830">
    <property type="protein sequence ID" value="EAR88854.2"/>
    <property type="molecule type" value="Genomic_DNA"/>
</dbReference>
<dbReference type="GeneID" id="7832007"/>
<dbReference type="Gene3D" id="1.10.287.70">
    <property type="match status" value="1"/>
</dbReference>
<evidence type="ECO:0000313" key="5">
    <source>
        <dbReference type="Proteomes" id="UP000009168"/>
    </source>
</evidence>
<dbReference type="InterPro" id="IPR000595">
    <property type="entry name" value="cNMP-bd_dom"/>
</dbReference>
<dbReference type="InterPro" id="IPR014710">
    <property type="entry name" value="RmlC-like_jellyroll"/>
</dbReference>
<feature type="transmembrane region" description="Helical" evidence="2">
    <location>
        <begin position="88"/>
        <end position="106"/>
    </location>
</feature>
<gene>
    <name evidence="4" type="ORF">TTHERM_00263500</name>
</gene>
<dbReference type="InterPro" id="IPR050818">
    <property type="entry name" value="KCNH_animal-type"/>
</dbReference>
<feature type="region of interest" description="Disordered" evidence="1">
    <location>
        <begin position="943"/>
        <end position="990"/>
    </location>
</feature>
<evidence type="ECO:0000259" key="3">
    <source>
        <dbReference type="PROSITE" id="PS50042"/>
    </source>
</evidence>
<dbReference type="PROSITE" id="PS50042">
    <property type="entry name" value="CNMP_BINDING_3"/>
    <property type="match status" value="1"/>
</dbReference>
<dbReference type="SUPFAM" id="SSF51206">
    <property type="entry name" value="cAMP-binding domain-like"/>
    <property type="match status" value="1"/>
</dbReference>
<proteinExistence type="predicted"/>
<organism evidence="4 5">
    <name type="scientific">Tetrahymena thermophila (strain SB210)</name>
    <dbReference type="NCBI Taxonomy" id="312017"/>
    <lineage>
        <taxon>Eukaryota</taxon>
        <taxon>Sar</taxon>
        <taxon>Alveolata</taxon>
        <taxon>Ciliophora</taxon>
        <taxon>Intramacronucleata</taxon>
        <taxon>Oligohymenophorea</taxon>
        <taxon>Hymenostomatida</taxon>
        <taxon>Tetrahymenina</taxon>
        <taxon>Tetrahymenidae</taxon>
        <taxon>Tetrahymena</taxon>
    </lineage>
</organism>
<dbReference type="GO" id="GO:0005886">
    <property type="term" value="C:plasma membrane"/>
    <property type="evidence" value="ECO:0007669"/>
    <property type="project" value="TreeGrafter"/>
</dbReference>
<dbReference type="InterPro" id="IPR018490">
    <property type="entry name" value="cNMP-bd_dom_sf"/>
</dbReference>
<name>Q22U33_TETTS</name>
<feature type="compositionally biased region" description="Polar residues" evidence="1">
    <location>
        <begin position="633"/>
        <end position="643"/>
    </location>
</feature>
<feature type="domain" description="Cyclic nucleotide-binding" evidence="3">
    <location>
        <begin position="331"/>
        <end position="439"/>
    </location>
</feature>
<feature type="region of interest" description="Disordered" evidence="1">
    <location>
        <begin position="620"/>
        <end position="643"/>
    </location>
</feature>
<dbReference type="GO" id="GO:0005249">
    <property type="term" value="F:voltage-gated potassium channel activity"/>
    <property type="evidence" value="ECO:0007669"/>
    <property type="project" value="TreeGrafter"/>
</dbReference>
<dbReference type="PANTHER" id="PTHR10217">
    <property type="entry name" value="VOLTAGE AND LIGAND GATED POTASSIUM CHANNEL"/>
    <property type="match status" value="1"/>
</dbReference>
<keyword evidence="2" id="KW-0472">Membrane</keyword>
<keyword evidence="2" id="KW-1133">Transmembrane helix</keyword>
<dbReference type="AlphaFoldDB" id="Q22U33"/>
<protein>
    <submittedName>
        <fullName evidence="4">Cation channel family protein</fullName>
    </submittedName>
</protein>
<reference evidence="5" key="1">
    <citation type="journal article" date="2006" name="PLoS Biol.">
        <title>Macronuclear genome sequence of the ciliate Tetrahymena thermophila, a model eukaryote.</title>
        <authorList>
            <person name="Eisen J.A."/>
            <person name="Coyne R.S."/>
            <person name="Wu M."/>
            <person name="Wu D."/>
            <person name="Thiagarajan M."/>
            <person name="Wortman J.R."/>
            <person name="Badger J.H."/>
            <person name="Ren Q."/>
            <person name="Amedeo P."/>
            <person name="Jones K.M."/>
            <person name="Tallon L.J."/>
            <person name="Delcher A.L."/>
            <person name="Salzberg S.L."/>
            <person name="Silva J.C."/>
            <person name="Haas B.J."/>
            <person name="Majoros W.H."/>
            <person name="Farzad M."/>
            <person name="Carlton J.M."/>
            <person name="Smith R.K. Jr."/>
            <person name="Garg J."/>
            <person name="Pearlman R.E."/>
            <person name="Karrer K.M."/>
            <person name="Sun L."/>
            <person name="Manning G."/>
            <person name="Elde N.C."/>
            <person name="Turkewitz A.P."/>
            <person name="Asai D.J."/>
            <person name="Wilkes D.E."/>
            <person name="Wang Y."/>
            <person name="Cai H."/>
            <person name="Collins K."/>
            <person name="Stewart B.A."/>
            <person name="Lee S.R."/>
            <person name="Wilamowska K."/>
            <person name="Weinberg Z."/>
            <person name="Ruzzo W.L."/>
            <person name="Wloga D."/>
            <person name="Gaertig J."/>
            <person name="Frankel J."/>
            <person name="Tsao C.-C."/>
            <person name="Gorovsky M.A."/>
            <person name="Keeling P.J."/>
            <person name="Waller R.F."/>
            <person name="Patron N.J."/>
            <person name="Cherry J.M."/>
            <person name="Stover N.A."/>
            <person name="Krieger C.J."/>
            <person name="del Toro C."/>
            <person name="Ryder H.F."/>
            <person name="Williamson S.C."/>
            <person name="Barbeau R.A."/>
            <person name="Hamilton E.P."/>
            <person name="Orias E."/>
        </authorList>
    </citation>
    <scope>NUCLEOTIDE SEQUENCE [LARGE SCALE GENOMIC DNA]</scope>
    <source>
        <strain evidence="5">SB210</strain>
    </source>
</reference>